<dbReference type="InterPro" id="IPR029033">
    <property type="entry name" value="His_PPase_superfam"/>
</dbReference>
<dbReference type="PANTHER" id="PTHR46517">
    <property type="entry name" value="FRUCTOSE-2,6-BISPHOSPHATASE TIGAR"/>
    <property type="match status" value="1"/>
</dbReference>
<keyword evidence="1" id="KW-0378">Hydrolase</keyword>
<dbReference type="OrthoDB" id="4697614at2"/>
<feature type="active site" description="Tele-phosphohistidine intermediate" evidence="2">
    <location>
        <position position="10"/>
    </location>
</feature>
<feature type="binding site" evidence="3">
    <location>
        <position position="59"/>
    </location>
    <ligand>
        <name>substrate</name>
    </ligand>
</feature>
<reference evidence="4 5" key="1">
    <citation type="submission" date="2017-02" db="EMBL/GenBank/DDBJ databases">
        <authorList>
            <person name="Peterson S.W."/>
        </authorList>
    </citation>
    <scope>NUCLEOTIDE SEQUENCE [LARGE SCALE GENOMIC DNA]</scope>
    <source>
        <strain evidence="4 5">DSM 45154</strain>
    </source>
</reference>
<dbReference type="CDD" id="cd07067">
    <property type="entry name" value="HP_PGM_like"/>
    <property type="match status" value="1"/>
</dbReference>
<organism evidence="4 5">
    <name type="scientific">Marinactinospora thermotolerans DSM 45154</name>
    <dbReference type="NCBI Taxonomy" id="1122192"/>
    <lineage>
        <taxon>Bacteria</taxon>
        <taxon>Bacillati</taxon>
        <taxon>Actinomycetota</taxon>
        <taxon>Actinomycetes</taxon>
        <taxon>Streptosporangiales</taxon>
        <taxon>Nocardiopsidaceae</taxon>
        <taxon>Marinactinospora</taxon>
    </lineage>
</organism>
<feature type="active site" description="Proton donor/acceptor" evidence="2">
    <location>
        <position position="83"/>
    </location>
</feature>
<dbReference type="EMBL" id="FUWS01000012">
    <property type="protein sequence ID" value="SKA33111.1"/>
    <property type="molecule type" value="Genomic_DNA"/>
</dbReference>
<dbReference type="Gene3D" id="3.40.50.1240">
    <property type="entry name" value="Phosphoglycerate mutase-like"/>
    <property type="match status" value="1"/>
</dbReference>
<name>A0A1T4SYU3_9ACTN</name>
<keyword evidence="5" id="KW-1185">Reference proteome</keyword>
<gene>
    <name evidence="4" type="ORF">SAMN02745673_04143</name>
</gene>
<dbReference type="Pfam" id="PF00300">
    <property type="entry name" value="His_Phos_1"/>
    <property type="match status" value="1"/>
</dbReference>
<dbReference type="SMART" id="SM00855">
    <property type="entry name" value="PGAM"/>
    <property type="match status" value="1"/>
</dbReference>
<evidence type="ECO:0000256" key="1">
    <source>
        <dbReference type="ARBA" id="ARBA00022801"/>
    </source>
</evidence>
<evidence type="ECO:0000313" key="5">
    <source>
        <dbReference type="Proteomes" id="UP000190637"/>
    </source>
</evidence>
<accession>A0A1T4SYU3</accession>
<evidence type="ECO:0000256" key="2">
    <source>
        <dbReference type="PIRSR" id="PIRSR613078-1"/>
    </source>
</evidence>
<dbReference type="GO" id="GO:0045820">
    <property type="term" value="P:negative regulation of glycolytic process"/>
    <property type="evidence" value="ECO:0007669"/>
    <property type="project" value="TreeGrafter"/>
</dbReference>
<proteinExistence type="predicted"/>
<evidence type="ECO:0000256" key="3">
    <source>
        <dbReference type="PIRSR" id="PIRSR613078-2"/>
    </source>
</evidence>
<dbReference type="GO" id="GO:0004331">
    <property type="term" value="F:fructose-2,6-bisphosphate 2-phosphatase activity"/>
    <property type="evidence" value="ECO:0007669"/>
    <property type="project" value="TreeGrafter"/>
</dbReference>
<dbReference type="STRING" id="1122192.SAMN02745673_04143"/>
<sequence>MSTTVAIARHGRTPWHADHRYVGSSDIPIDEVGRRQARELAGWAREFAPSALFCSPLRRTRQTMEPVVAAVGVEATVDPRLREVDFGIGEGRTLDEVDEEVARRFRADPVTDHFPGGEDPREAAERAVEWVVEVGRGHEGRRVLAVAHGTLIRLVLCSAMGIPLKEYRRAMPAVRSVGLTLLRVDGERIAMEGFNVPPVPGRMD</sequence>
<dbReference type="Proteomes" id="UP000190637">
    <property type="component" value="Unassembled WGS sequence"/>
</dbReference>
<dbReference type="GO" id="GO:0043456">
    <property type="term" value="P:regulation of pentose-phosphate shunt"/>
    <property type="evidence" value="ECO:0007669"/>
    <property type="project" value="TreeGrafter"/>
</dbReference>
<dbReference type="RefSeq" id="WP_078763391.1">
    <property type="nucleotide sequence ID" value="NZ_FUWS01000012.1"/>
</dbReference>
<protein>
    <submittedName>
        <fullName evidence="4">Probable phosphoglycerate mutase</fullName>
    </submittedName>
</protein>
<dbReference type="GO" id="GO:0005829">
    <property type="term" value="C:cytosol"/>
    <property type="evidence" value="ECO:0007669"/>
    <property type="project" value="TreeGrafter"/>
</dbReference>
<dbReference type="InterPro" id="IPR013078">
    <property type="entry name" value="His_Pase_superF_clade-1"/>
</dbReference>
<evidence type="ECO:0000313" key="4">
    <source>
        <dbReference type="EMBL" id="SKA33111.1"/>
    </source>
</evidence>
<dbReference type="AlphaFoldDB" id="A0A1T4SYU3"/>
<dbReference type="InterPro" id="IPR051695">
    <property type="entry name" value="Phosphoglycerate_Mutase"/>
</dbReference>
<dbReference type="PANTHER" id="PTHR46517:SF1">
    <property type="entry name" value="FRUCTOSE-2,6-BISPHOSPHATASE TIGAR"/>
    <property type="match status" value="1"/>
</dbReference>
<dbReference type="SUPFAM" id="SSF53254">
    <property type="entry name" value="Phosphoglycerate mutase-like"/>
    <property type="match status" value="1"/>
</dbReference>